<evidence type="ECO:0000256" key="5">
    <source>
        <dbReference type="ARBA" id="ARBA00022692"/>
    </source>
</evidence>
<dbReference type="EMBL" id="CP045702">
    <property type="protein sequence ID" value="QNE73722.1"/>
    <property type="molecule type" value="Genomic_DNA"/>
</dbReference>
<dbReference type="PANTHER" id="PTHR23501:SF197">
    <property type="entry name" value="COMD"/>
    <property type="match status" value="1"/>
</dbReference>
<dbReference type="InterPro" id="IPR036259">
    <property type="entry name" value="MFS_trans_sf"/>
</dbReference>
<dbReference type="Pfam" id="PF07690">
    <property type="entry name" value="MFS_1"/>
    <property type="match status" value="1"/>
</dbReference>
<keyword evidence="3" id="KW-0813">Transport</keyword>
<dbReference type="CDD" id="cd17502">
    <property type="entry name" value="MFS_Azr1_MDR_like"/>
    <property type="match status" value="1"/>
</dbReference>
<feature type="transmembrane region" description="Helical" evidence="8">
    <location>
        <begin position="215"/>
        <end position="235"/>
    </location>
</feature>
<keyword evidence="4" id="KW-1003">Cell membrane</keyword>
<feature type="transmembrane region" description="Helical" evidence="8">
    <location>
        <begin position="377"/>
        <end position="398"/>
    </location>
</feature>
<dbReference type="PANTHER" id="PTHR23501">
    <property type="entry name" value="MAJOR FACILITATOR SUPERFAMILY"/>
    <property type="match status" value="1"/>
</dbReference>
<dbReference type="PRINTS" id="PR01036">
    <property type="entry name" value="TCRTETB"/>
</dbReference>
<dbReference type="KEGG" id="sfiy:F0344_03045"/>
<dbReference type="SUPFAM" id="SSF103473">
    <property type="entry name" value="MFS general substrate transporter"/>
    <property type="match status" value="1"/>
</dbReference>
<protein>
    <submittedName>
        <fullName evidence="10">DHA2 family efflux MFS transporter permease subunit</fullName>
    </submittedName>
</protein>
<dbReference type="Proteomes" id="UP000515307">
    <property type="component" value="Chromosome"/>
</dbReference>
<dbReference type="FunFam" id="1.20.1720.10:FF:000004">
    <property type="entry name" value="EmrB/QacA family drug resistance transporter"/>
    <property type="match status" value="1"/>
</dbReference>
<feature type="transmembrane region" description="Helical" evidence="8">
    <location>
        <begin position="119"/>
        <end position="140"/>
    </location>
</feature>
<gene>
    <name evidence="10" type="ORF">F0344_03045</name>
</gene>
<keyword evidence="5 8" id="KW-0812">Transmembrane</keyword>
<evidence type="ECO:0000256" key="3">
    <source>
        <dbReference type="ARBA" id="ARBA00022448"/>
    </source>
</evidence>
<dbReference type="PROSITE" id="PS50850">
    <property type="entry name" value="MFS"/>
    <property type="match status" value="1"/>
</dbReference>
<evidence type="ECO:0000256" key="8">
    <source>
        <dbReference type="SAM" id="Phobius"/>
    </source>
</evidence>
<feature type="transmembrane region" description="Helical" evidence="8">
    <location>
        <begin position="152"/>
        <end position="170"/>
    </location>
</feature>
<dbReference type="InterPro" id="IPR020846">
    <property type="entry name" value="MFS_dom"/>
</dbReference>
<keyword evidence="11" id="KW-1185">Reference proteome</keyword>
<keyword evidence="6 8" id="KW-1133">Transmembrane helix</keyword>
<evidence type="ECO:0000256" key="6">
    <source>
        <dbReference type="ARBA" id="ARBA00022989"/>
    </source>
</evidence>
<feature type="domain" description="Major facilitator superfamily (MFS) profile" evidence="9">
    <location>
        <begin position="29"/>
        <end position="513"/>
    </location>
</feature>
<feature type="transmembrane region" description="Helical" evidence="8">
    <location>
        <begin position="281"/>
        <end position="303"/>
    </location>
</feature>
<evidence type="ECO:0000313" key="11">
    <source>
        <dbReference type="Proteomes" id="UP000515307"/>
    </source>
</evidence>
<sequence length="696" mass="73179">MTTASETAPAAQRAPAPPPVLDRRRRNIIFATIVLGMLLAALDQTIVGTALPTIVSDLGGASHMSWVVTAYLLAETVATVLVGKFGDLFGRKLVFQVSAIVFITGSFLCGLASDMVLLIIWRGVQGIGAGGLMVTSMALIADVIPLRERGKYQGAIGAVFGISTVIGPLLGGLFTDHLTWRWAFYVNVPIAIVVVIAAARNIPSVKAAGRPVIDYKGIALVAVGASALILATSWGGNEYAWGSPVIIGLFLGGIVALALFCLVEVRAEEPMLPMRLFRNPVFTVCSILSFIVGFAMLGSMIFLPTYLQYVDGDSATLSGVRTLPLIIGLLIASIFSGNVVSKTGHYRVFPIVGSLNMALGLYLLSRMGPDSGVWLESVYMLVLGLGIGLAMQVLTIAVQNTVDYADLGTATSGVTFFRTLGSAFGTAVFGTIYANALRPNLAAGVAQAARAGGDPAVLAAASQNPQAVHALPPEQSAPLAQAYADTLHTVFLWTVPVALIGFVVALFLKQVKLRDSARAGSTDMGEGFAQPGAGDSARLLEFSVARVLHGAGPDTARRIVAESDTRLDMAGAWAVMQVDLFTRMVGHAGLGLIATRHRIPPEVLVPVFDRMIEEGYLTGDGRLFAHTAAGRREAGTISAAWASWLNEQLAEDGARPDDRQLRAAVDVIAKRLLAEDLAQELSPAPSGGSRRVGAPV</sequence>
<name>A0A7G7BEF7_9ACTN</name>
<evidence type="ECO:0000313" key="10">
    <source>
        <dbReference type="EMBL" id="QNE73722.1"/>
    </source>
</evidence>
<dbReference type="AlphaFoldDB" id="A0A7G7BEF7"/>
<keyword evidence="7 8" id="KW-0472">Membrane</keyword>
<evidence type="ECO:0000256" key="2">
    <source>
        <dbReference type="ARBA" id="ARBA00007520"/>
    </source>
</evidence>
<accession>A0A7G7BEF7</accession>
<comment type="similarity">
    <text evidence="2">Belongs to the major facilitator superfamily. TCR/Tet family.</text>
</comment>
<feature type="transmembrane region" description="Helical" evidence="8">
    <location>
        <begin position="323"/>
        <end position="341"/>
    </location>
</feature>
<comment type="subcellular location">
    <subcellularLocation>
        <location evidence="1">Cell membrane</location>
        <topology evidence="1">Multi-pass membrane protein</topology>
    </subcellularLocation>
</comment>
<evidence type="ECO:0000256" key="7">
    <source>
        <dbReference type="ARBA" id="ARBA00023136"/>
    </source>
</evidence>
<dbReference type="GO" id="GO:0005886">
    <property type="term" value="C:plasma membrane"/>
    <property type="evidence" value="ECO:0007669"/>
    <property type="project" value="UniProtKB-SubCell"/>
</dbReference>
<feature type="transmembrane region" description="Helical" evidence="8">
    <location>
        <begin position="28"/>
        <end position="51"/>
    </location>
</feature>
<feature type="transmembrane region" description="Helical" evidence="8">
    <location>
        <begin position="490"/>
        <end position="508"/>
    </location>
</feature>
<dbReference type="InterPro" id="IPR004638">
    <property type="entry name" value="EmrB-like"/>
</dbReference>
<feature type="transmembrane region" description="Helical" evidence="8">
    <location>
        <begin position="182"/>
        <end position="203"/>
    </location>
</feature>
<feature type="transmembrane region" description="Helical" evidence="8">
    <location>
        <begin position="93"/>
        <end position="113"/>
    </location>
</feature>
<evidence type="ECO:0000259" key="9">
    <source>
        <dbReference type="PROSITE" id="PS50850"/>
    </source>
</evidence>
<dbReference type="RefSeq" id="WP_185297292.1">
    <property type="nucleotide sequence ID" value="NZ_CP045702.1"/>
</dbReference>
<feature type="transmembrane region" description="Helical" evidence="8">
    <location>
        <begin position="63"/>
        <end position="81"/>
    </location>
</feature>
<dbReference type="GO" id="GO:0022857">
    <property type="term" value="F:transmembrane transporter activity"/>
    <property type="evidence" value="ECO:0007669"/>
    <property type="project" value="InterPro"/>
</dbReference>
<dbReference type="InterPro" id="IPR011701">
    <property type="entry name" value="MFS"/>
</dbReference>
<evidence type="ECO:0000256" key="4">
    <source>
        <dbReference type="ARBA" id="ARBA00022475"/>
    </source>
</evidence>
<feature type="transmembrane region" description="Helical" evidence="8">
    <location>
        <begin position="410"/>
        <end position="434"/>
    </location>
</feature>
<feature type="transmembrane region" description="Helical" evidence="8">
    <location>
        <begin position="241"/>
        <end position="260"/>
    </location>
</feature>
<evidence type="ECO:0000256" key="1">
    <source>
        <dbReference type="ARBA" id="ARBA00004651"/>
    </source>
</evidence>
<feature type="transmembrane region" description="Helical" evidence="8">
    <location>
        <begin position="348"/>
        <end position="365"/>
    </location>
</feature>
<organism evidence="10 11">
    <name type="scientific">Streptomyces finlayi</name>
    <dbReference type="NCBI Taxonomy" id="67296"/>
    <lineage>
        <taxon>Bacteria</taxon>
        <taxon>Bacillati</taxon>
        <taxon>Actinomycetota</taxon>
        <taxon>Actinomycetes</taxon>
        <taxon>Kitasatosporales</taxon>
        <taxon>Streptomycetaceae</taxon>
        <taxon>Streptomyces</taxon>
    </lineage>
</organism>
<dbReference type="NCBIfam" id="TIGR00711">
    <property type="entry name" value="efflux_EmrB"/>
    <property type="match status" value="1"/>
</dbReference>
<reference evidence="11" key="1">
    <citation type="submission" date="2019-10" db="EMBL/GenBank/DDBJ databases">
        <title>Antimicrobial potential of Antarctic Bacteria.</title>
        <authorList>
            <person name="Benaud N."/>
            <person name="Edwards R.J."/>
            <person name="Ferrari B.C."/>
        </authorList>
    </citation>
    <scope>NUCLEOTIDE SEQUENCE [LARGE SCALE GENOMIC DNA]</scope>
    <source>
        <strain evidence="11">NBSH44</strain>
    </source>
</reference>
<dbReference type="Gene3D" id="1.20.1250.20">
    <property type="entry name" value="MFS general substrate transporter like domains"/>
    <property type="match status" value="2"/>
</dbReference>
<proteinExistence type="inferred from homology"/>